<dbReference type="InParanoid" id="A0A2P6NRL0"/>
<evidence type="ECO:0000256" key="1">
    <source>
        <dbReference type="SAM" id="MobiDB-lite"/>
    </source>
</evidence>
<dbReference type="AlphaFoldDB" id="A0A2P6NRL0"/>
<name>A0A2P6NRL0_9EUKA</name>
<proteinExistence type="predicted"/>
<dbReference type="EMBL" id="MDYQ01000029">
    <property type="protein sequence ID" value="PRP86586.1"/>
    <property type="molecule type" value="Genomic_DNA"/>
</dbReference>
<sequence>MPFTKDLLDVKIQNRGRKNQHLEDMRDWVRNQLPTLYTESQAKKKGSERKANVIAHKQNIAALIAKRATVPKKKGKGKEREKKSLLQQILERPKSTKELEQEKAERKETGIVTFDTKALQKKRGLSDKDLTKINQLRGNRKGHEMREVEKTMNYDKASGVLHVPSSVFKEQKSRSESSPMARAAPKMERSGGVKKGGKGGKKKGGFKKKK</sequence>
<reference evidence="2 3" key="1">
    <citation type="journal article" date="2018" name="Genome Biol. Evol.">
        <title>Multiple Roots of Fruiting Body Formation in Amoebozoa.</title>
        <authorList>
            <person name="Hillmann F."/>
            <person name="Forbes G."/>
            <person name="Novohradska S."/>
            <person name="Ferling I."/>
            <person name="Riege K."/>
            <person name="Groth M."/>
            <person name="Westermann M."/>
            <person name="Marz M."/>
            <person name="Spaller T."/>
            <person name="Winckler T."/>
            <person name="Schaap P."/>
            <person name="Glockner G."/>
        </authorList>
    </citation>
    <scope>NUCLEOTIDE SEQUENCE [LARGE SCALE GENOMIC DNA]</scope>
    <source>
        <strain evidence="2 3">Jena</strain>
    </source>
</reference>
<evidence type="ECO:0000313" key="3">
    <source>
        <dbReference type="Proteomes" id="UP000241769"/>
    </source>
</evidence>
<evidence type="ECO:0000313" key="2">
    <source>
        <dbReference type="EMBL" id="PRP86586.1"/>
    </source>
</evidence>
<comment type="caution">
    <text evidence="2">The sequence shown here is derived from an EMBL/GenBank/DDBJ whole genome shotgun (WGS) entry which is preliminary data.</text>
</comment>
<gene>
    <name evidence="2" type="ORF">PROFUN_05224</name>
</gene>
<feature type="region of interest" description="Disordered" evidence="1">
    <location>
        <begin position="67"/>
        <end position="107"/>
    </location>
</feature>
<keyword evidence="3" id="KW-1185">Reference proteome</keyword>
<feature type="compositionally biased region" description="Basic and acidic residues" evidence="1">
    <location>
        <begin position="91"/>
        <end position="107"/>
    </location>
</feature>
<dbReference type="Proteomes" id="UP000241769">
    <property type="component" value="Unassembled WGS sequence"/>
</dbReference>
<feature type="region of interest" description="Disordered" evidence="1">
    <location>
        <begin position="166"/>
        <end position="210"/>
    </location>
</feature>
<evidence type="ECO:0008006" key="4">
    <source>
        <dbReference type="Google" id="ProtNLM"/>
    </source>
</evidence>
<organism evidence="2 3">
    <name type="scientific">Planoprotostelium fungivorum</name>
    <dbReference type="NCBI Taxonomy" id="1890364"/>
    <lineage>
        <taxon>Eukaryota</taxon>
        <taxon>Amoebozoa</taxon>
        <taxon>Evosea</taxon>
        <taxon>Variosea</taxon>
        <taxon>Cavosteliida</taxon>
        <taxon>Cavosteliaceae</taxon>
        <taxon>Planoprotostelium</taxon>
    </lineage>
</organism>
<accession>A0A2P6NRL0</accession>
<feature type="compositionally biased region" description="Basic residues" evidence="1">
    <location>
        <begin position="195"/>
        <end position="210"/>
    </location>
</feature>
<protein>
    <recommendedName>
        <fullName evidence="4">Ribosome biogenesis regulatory protein</fullName>
    </recommendedName>
</protein>